<dbReference type="KEGG" id="nao:Y958_24175"/>
<keyword evidence="3" id="KW-1185">Reference proteome</keyword>
<name>A0A248JZ98_9PROT</name>
<dbReference type="AlphaFoldDB" id="A0A248JZ98"/>
<organism evidence="2 3">
    <name type="scientific">Nitrospirillum viridazoti CBAmc</name>
    <dbReference type="NCBI Taxonomy" id="1441467"/>
    <lineage>
        <taxon>Bacteria</taxon>
        <taxon>Pseudomonadati</taxon>
        <taxon>Pseudomonadota</taxon>
        <taxon>Alphaproteobacteria</taxon>
        <taxon>Rhodospirillales</taxon>
        <taxon>Azospirillaceae</taxon>
        <taxon>Nitrospirillum</taxon>
        <taxon>Nitrospirillum viridazoti</taxon>
    </lineage>
</organism>
<accession>A0A248JZ98</accession>
<proteinExistence type="predicted"/>
<reference evidence="2 3" key="1">
    <citation type="submission" date="2017-06" db="EMBL/GenBank/DDBJ databases">
        <title>Complete genome sequence of Nitrospirillum amazonense strain CBAmC, an endophytic nitrogen-fixing and plant growth-promoting bacterium, isolated from sugarcane.</title>
        <authorList>
            <person name="Schwab S."/>
            <person name="dos Santos Teixeira K.R."/>
            <person name="Simoes Araujo J.L."/>
            <person name="Soares Vidal M."/>
            <person name="Borges de Freitas H.R."/>
            <person name="Rivello Crivelaro A.L."/>
            <person name="Bueno de Camargo Nunes A."/>
            <person name="dos Santos C.M."/>
            <person name="Palmeira da Silva Rosa D."/>
            <person name="da Silva Padilha D."/>
            <person name="da Silva E."/>
            <person name="Araujo Terra L."/>
            <person name="Soares Mendes V."/>
            <person name="Farinelli L."/>
            <person name="Magalhaes Cruz L."/>
            <person name="Baldani J.I."/>
        </authorList>
    </citation>
    <scope>NUCLEOTIDE SEQUENCE [LARGE SCALE GENOMIC DNA]</scope>
    <source>
        <strain evidence="2 3">CBAmC</strain>
    </source>
</reference>
<gene>
    <name evidence="2" type="ORF">Y958_24175</name>
</gene>
<dbReference type="EMBL" id="CP022112">
    <property type="protein sequence ID" value="ASG24035.1"/>
    <property type="molecule type" value="Genomic_DNA"/>
</dbReference>
<sequence>MTVEHSSQFVQVNKADFRRARRHSRTSSGIGHPGGQLARKARFNLDIQDLSTPLAAPSVDAQALAMERMPRIFHDDKLRSVC</sequence>
<protein>
    <submittedName>
        <fullName evidence="2">Uncharacterized protein</fullName>
    </submittedName>
</protein>
<feature type="region of interest" description="Disordered" evidence="1">
    <location>
        <begin position="14"/>
        <end position="35"/>
    </location>
</feature>
<dbReference type="Proteomes" id="UP000197153">
    <property type="component" value="Chromosome 3"/>
</dbReference>
<evidence type="ECO:0000313" key="2">
    <source>
        <dbReference type="EMBL" id="ASG24035.1"/>
    </source>
</evidence>
<evidence type="ECO:0000313" key="3">
    <source>
        <dbReference type="Proteomes" id="UP000197153"/>
    </source>
</evidence>
<evidence type="ECO:0000256" key="1">
    <source>
        <dbReference type="SAM" id="MobiDB-lite"/>
    </source>
</evidence>